<keyword evidence="2" id="KW-0472">Membrane</keyword>
<dbReference type="GO" id="GO:0070772">
    <property type="term" value="C:PAS complex"/>
    <property type="evidence" value="ECO:0007669"/>
    <property type="project" value="TreeGrafter"/>
</dbReference>
<feature type="region of interest" description="Disordered" evidence="1">
    <location>
        <begin position="1"/>
        <end position="21"/>
    </location>
</feature>
<reference evidence="3 4" key="1">
    <citation type="submission" date="2016-07" db="EMBL/GenBank/DDBJ databases">
        <title>Pervasive Adenine N6-methylation of Active Genes in Fungi.</title>
        <authorList>
            <consortium name="DOE Joint Genome Institute"/>
            <person name="Mondo S.J."/>
            <person name="Dannebaum R.O."/>
            <person name="Kuo R.C."/>
            <person name="Labutti K."/>
            <person name="Haridas S."/>
            <person name="Kuo A."/>
            <person name="Salamov A."/>
            <person name="Ahrendt S.R."/>
            <person name="Lipzen A."/>
            <person name="Sullivan W."/>
            <person name="Andreopoulos W.B."/>
            <person name="Clum A."/>
            <person name="Lindquist E."/>
            <person name="Daum C."/>
            <person name="Ramamoorthy G.K."/>
            <person name="Gryganskyi A."/>
            <person name="Culley D."/>
            <person name="Magnuson J.K."/>
            <person name="James T.Y."/>
            <person name="O'Malley M.A."/>
            <person name="Stajich J.E."/>
            <person name="Spatafora J.W."/>
            <person name="Visel A."/>
            <person name="Grigoriev I.V."/>
        </authorList>
    </citation>
    <scope>NUCLEOTIDE SEQUENCE [LARGE SCALE GENOMIC DNA]</scope>
    <source>
        <strain evidence="3 4">NRRL 3301</strain>
    </source>
</reference>
<gene>
    <name evidence="3" type="ORF">DM01DRAFT_1337042</name>
</gene>
<evidence type="ECO:0000313" key="3">
    <source>
        <dbReference type="EMBL" id="ORX52060.1"/>
    </source>
</evidence>
<feature type="compositionally biased region" description="Low complexity" evidence="1">
    <location>
        <begin position="72"/>
        <end position="83"/>
    </location>
</feature>
<dbReference type="PANTHER" id="PTHR28258">
    <property type="entry name" value="VACUOLAR SEGREGATION PROTEIN 7"/>
    <property type="match status" value="1"/>
</dbReference>
<dbReference type="PANTHER" id="PTHR28258:SF1">
    <property type="entry name" value="VACUOLAR SEGREGATION PROTEIN 7"/>
    <property type="match status" value="1"/>
</dbReference>
<dbReference type="GO" id="GO:0000329">
    <property type="term" value="C:fungal-type vacuole membrane"/>
    <property type="evidence" value="ECO:0007669"/>
    <property type="project" value="TreeGrafter"/>
</dbReference>
<organism evidence="3 4">
    <name type="scientific">Hesseltinella vesiculosa</name>
    <dbReference type="NCBI Taxonomy" id="101127"/>
    <lineage>
        <taxon>Eukaryota</taxon>
        <taxon>Fungi</taxon>
        <taxon>Fungi incertae sedis</taxon>
        <taxon>Mucoromycota</taxon>
        <taxon>Mucoromycotina</taxon>
        <taxon>Mucoromycetes</taxon>
        <taxon>Mucorales</taxon>
        <taxon>Cunninghamellaceae</taxon>
        <taxon>Hesseltinella</taxon>
    </lineage>
</organism>
<dbReference type="EMBL" id="MCGT01000019">
    <property type="protein sequence ID" value="ORX52060.1"/>
    <property type="molecule type" value="Genomic_DNA"/>
</dbReference>
<keyword evidence="4" id="KW-1185">Reference proteome</keyword>
<dbReference type="Pfam" id="PF12751">
    <property type="entry name" value="Vac7"/>
    <property type="match status" value="1"/>
</dbReference>
<evidence type="ECO:0000313" key="4">
    <source>
        <dbReference type="Proteomes" id="UP000242146"/>
    </source>
</evidence>
<dbReference type="AlphaFoldDB" id="A0A1X2GEU3"/>
<dbReference type="GO" id="GO:0010513">
    <property type="term" value="P:positive regulation of phosphatidylinositol biosynthetic process"/>
    <property type="evidence" value="ECO:0007669"/>
    <property type="project" value="TreeGrafter"/>
</dbReference>
<sequence>MDPSSNQSTSLPDDEKKASKRSFINKFATIGGEKYTQNLRRDLLLSNFDRNLTVEEAHFDGQDLAYPPSNMTHSSSQPTTSPPMITVHQPDNPSHSLAPSPLPPHPKRKPKKSMPIHSSATPSEYFHRNLVDAVSNVEDSDENEYYVYPYSGGEWNGNSSDHGYFAKRPRSVRSKKSINDFHQRFDGGTASPQPSPSPSPSPYRPKLRSYVMDPHANKKEYRYSRKYPRYPMDGYASDDDEATPLVRNERRNRSQHPCPSVCMTITAGLLFLLLATMVFWIVGSAKPLRDVTTQMDHVLASDKELILDFQVMAYNPNGWFVRIANTDISIFAFRLNQTMFKSHPPAGVEPAEYLGSFDHFDEPLVLPSSLLSDLESSATSQIRIKSPGDDQDGNQRWSSIIRHPYGLLARGVITYNPVPGLPSSQTVAICNAILVDPVTNVVTTQPDKDYCIKSDG</sequence>
<keyword evidence="2" id="KW-0812">Transmembrane</keyword>
<protein>
    <submittedName>
        <fullName evidence="3">Uncharacterized protein</fullName>
    </submittedName>
</protein>
<feature type="compositionally biased region" description="Pro residues" evidence="1">
    <location>
        <begin position="193"/>
        <end position="203"/>
    </location>
</feature>
<dbReference type="GO" id="GO:0000011">
    <property type="term" value="P:vacuole inheritance"/>
    <property type="evidence" value="ECO:0007669"/>
    <property type="project" value="TreeGrafter"/>
</dbReference>
<accession>A0A1X2GEU3</accession>
<feature type="compositionally biased region" description="Basic residues" evidence="1">
    <location>
        <begin position="105"/>
        <end position="114"/>
    </location>
</feature>
<evidence type="ECO:0000256" key="2">
    <source>
        <dbReference type="SAM" id="Phobius"/>
    </source>
</evidence>
<feature type="region of interest" description="Disordered" evidence="1">
    <location>
        <begin position="63"/>
        <end position="123"/>
    </location>
</feature>
<dbReference type="STRING" id="101127.A0A1X2GEU3"/>
<keyword evidence="2" id="KW-1133">Transmembrane helix</keyword>
<dbReference type="OrthoDB" id="1204at2759"/>
<dbReference type="Proteomes" id="UP000242146">
    <property type="component" value="Unassembled WGS sequence"/>
</dbReference>
<proteinExistence type="predicted"/>
<feature type="region of interest" description="Disordered" evidence="1">
    <location>
        <begin position="182"/>
        <end position="210"/>
    </location>
</feature>
<name>A0A1X2GEU3_9FUNG</name>
<dbReference type="GO" id="GO:1903778">
    <property type="term" value="P:protein localization to vacuolar membrane"/>
    <property type="evidence" value="ECO:0007669"/>
    <property type="project" value="TreeGrafter"/>
</dbReference>
<dbReference type="InterPro" id="IPR024260">
    <property type="entry name" value="Vac7"/>
</dbReference>
<feature type="compositionally biased region" description="Polar residues" evidence="1">
    <location>
        <begin position="1"/>
        <end position="11"/>
    </location>
</feature>
<evidence type="ECO:0000256" key="1">
    <source>
        <dbReference type="SAM" id="MobiDB-lite"/>
    </source>
</evidence>
<feature type="transmembrane region" description="Helical" evidence="2">
    <location>
        <begin position="260"/>
        <end position="282"/>
    </location>
</feature>
<comment type="caution">
    <text evidence="3">The sequence shown here is derived from an EMBL/GenBank/DDBJ whole genome shotgun (WGS) entry which is preliminary data.</text>
</comment>